<feature type="compositionally biased region" description="Polar residues" evidence="5">
    <location>
        <begin position="481"/>
        <end position="490"/>
    </location>
</feature>
<feature type="region of interest" description="Disordered" evidence="5">
    <location>
        <begin position="289"/>
        <end position="387"/>
    </location>
</feature>
<dbReference type="EMBL" id="JAGTJR010000052">
    <property type="protein sequence ID" value="KAH7027111.1"/>
    <property type="molecule type" value="Genomic_DNA"/>
</dbReference>
<feature type="compositionally biased region" description="Basic and acidic residues" evidence="5">
    <location>
        <begin position="973"/>
        <end position="996"/>
    </location>
</feature>
<feature type="region of interest" description="Disordered" evidence="5">
    <location>
        <begin position="1216"/>
        <end position="1242"/>
    </location>
</feature>
<feature type="compositionally biased region" description="Basic and acidic residues" evidence="5">
    <location>
        <begin position="291"/>
        <end position="322"/>
    </location>
</feature>
<feature type="region of interest" description="Disordered" evidence="5">
    <location>
        <begin position="851"/>
        <end position="914"/>
    </location>
</feature>
<accession>A0ABQ8FX20</accession>
<feature type="compositionally biased region" description="Basic and acidic residues" evidence="5">
    <location>
        <begin position="544"/>
        <end position="559"/>
    </location>
</feature>
<dbReference type="Pfam" id="PF03770">
    <property type="entry name" value="IPK"/>
    <property type="match status" value="1"/>
</dbReference>
<feature type="compositionally biased region" description="Basic and acidic residues" evidence="5">
    <location>
        <begin position="1228"/>
        <end position="1242"/>
    </location>
</feature>
<keyword evidence="2 4" id="KW-0808">Transferase</keyword>
<feature type="region of interest" description="Disordered" evidence="5">
    <location>
        <begin position="190"/>
        <end position="233"/>
    </location>
</feature>
<comment type="caution">
    <text evidence="6">The sequence shown here is derived from an EMBL/GenBank/DDBJ whole genome shotgun (WGS) entry which is preliminary data.</text>
</comment>
<organism evidence="6 7">
    <name type="scientific">Macrophomina phaseolina</name>
    <dbReference type="NCBI Taxonomy" id="35725"/>
    <lineage>
        <taxon>Eukaryota</taxon>
        <taxon>Fungi</taxon>
        <taxon>Dikarya</taxon>
        <taxon>Ascomycota</taxon>
        <taxon>Pezizomycotina</taxon>
        <taxon>Dothideomycetes</taxon>
        <taxon>Dothideomycetes incertae sedis</taxon>
        <taxon>Botryosphaeriales</taxon>
        <taxon>Botryosphaeriaceae</taxon>
        <taxon>Macrophomina</taxon>
    </lineage>
</organism>
<feature type="region of interest" description="Disordered" evidence="5">
    <location>
        <begin position="951"/>
        <end position="1069"/>
    </location>
</feature>
<evidence type="ECO:0000313" key="6">
    <source>
        <dbReference type="EMBL" id="KAH7027111.1"/>
    </source>
</evidence>
<reference evidence="6 7" key="1">
    <citation type="journal article" date="2021" name="Nat. Commun.">
        <title>Genetic determinants of endophytism in the Arabidopsis root mycobiome.</title>
        <authorList>
            <person name="Mesny F."/>
            <person name="Miyauchi S."/>
            <person name="Thiergart T."/>
            <person name="Pickel B."/>
            <person name="Atanasova L."/>
            <person name="Karlsson M."/>
            <person name="Huettel B."/>
            <person name="Barry K.W."/>
            <person name="Haridas S."/>
            <person name="Chen C."/>
            <person name="Bauer D."/>
            <person name="Andreopoulos W."/>
            <person name="Pangilinan J."/>
            <person name="LaButti K."/>
            <person name="Riley R."/>
            <person name="Lipzen A."/>
            <person name="Clum A."/>
            <person name="Drula E."/>
            <person name="Henrissat B."/>
            <person name="Kohler A."/>
            <person name="Grigoriev I.V."/>
            <person name="Martin F.M."/>
            <person name="Hacquard S."/>
        </authorList>
    </citation>
    <scope>NUCLEOTIDE SEQUENCE [LARGE SCALE GENOMIC DNA]</scope>
    <source>
        <strain evidence="6 7">MPI-SDFR-AT-0080</strain>
    </source>
</reference>
<sequence length="1347" mass="150152">MSPTPASDNTSPSTPVRSRRRVSQDSRNASTPSSPDAGTKVTPKTLSQTGRSRTAPLSLESLYPAAGPQLSERDSIFATNYITTDSPADSPSLQPRPDSSTASADPQEQDQPPAMAEVSPIRKLVDPPLLRQPHHHLYSPANASSPLEHSTFAEDYHRLRHTSTTLHNDNSQLHLKGHFVTHILAPGRTEPTTKQDNTPAFAPAAIDSPHQQAPTARDSPAPQDTLDADERVRYRSWREGKPILSMSAHENVKEAINTRVDKKIEATLPKVEPSAVAARSRKASHYLGLFKENEAAQEQKKRDERAKDRVSEATPQDGRDQAAAEPELLKSPVAERTDDKAGTPFREDRRPDTTTSPRKPQLPPEPINKPRTEPEREEDSITVGRPHGIPLSLLEEIRNFHNLTPGAQRGSSFSRCLPLAESQRSKPSSAKPISDASGKQPKDYFGAFEAPQEDKATGTDEDDESEKEHISSALYFPHRQLTPTKTTPEQLSPVREEAPPQKIPPRTSTRGFPAGWRDKEATPTPDEVQISLQTKDEQKYLHGDLKPQQRSPEADHHGLVSESDYTVSCSGSEYESWDESAQSTQDYESPTEELGTTPTQISYRKEHTSALKPHHHHHRRHQPAAPLGAVELKPYDHQVGGHSTVYRFSRRAVCKQLNNRENEFYETVERNHPELLDFLPRYIGVLNVTYRKAPKKRKATKDSKDPDINGAKSLELEAHSKGSSEAVSAETQSPFKSTGNTSESQPRLVSHSQQLTPAVPQVVFENNMHIIPDNLFRLPPRAATPRPHTGDASLLSQQYRRHQSMDATNHSGKLSTGTSPTRPELKQSPSWGATTVNKRLREQVLKEVFTPPTIHHHFRHDRNHHSLPGRKRGLDPQDIPGGNAHMRRGSADVTRRASPLHDSGSPRKQVLRSEAERHFLNQSVPGESRSLERFPSLPQLNGLDSAKEVVEETVPVKHRPPRRRHSGGGLRRKPNEIDEGGRGNLEYHEEDGYGGDREDDVFAMDEDKKPTLSNSAVASSGPEQPEHMNGQPVHNNGTGTMLPAPVTNPKLSDPPAEDSANPKEAAQPDERVQHFILLEDLTAGMSRPCVLDLKMGTRQYGVEANEKKQRSQRRKCQMTTSKELGVRVCGMQVWNVKTQSYIFEDKYFGRDLKAGKEFQDALTRFFFDGHSYTSATKHIPVILEKISTLERMIRRLPGYRFYASSLLMLYDRGDGSVEPSSTPASRRASQDKDGKSAIEQEKKARSEIKLKIVDFANCVTAEDKLPPEVSCPPSDPNGVDKGYLRGLRTLRMYFQRIWRDMNEDKGYVERGECEGLRHGEGELGHGIPLEGWEDGPINDDDSGNVSV</sequence>
<dbReference type="PANTHER" id="PTHR12400:SF21">
    <property type="entry name" value="KINASE"/>
    <property type="match status" value="1"/>
</dbReference>
<evidence type="ECO:0000256" key="5">
    <source>
        <dbReference type="SAM" id="MobiDB-lite"/>
    </source>
</evidence>
<feature type="region of interest" description="Disordered" evidence="5">
    <location>
        <begin position="544"/>
        <end position="596"/>
    </location>
</feature>
<keyword evidence="3 4" id="KW-0418">Kinase</keyword>
<comment type="similarity">
    <text evidence="1 4">Belongs to the inositol phosphokinase (IPK) family.</text>
</comment>
<dbReference type="SUPFAM" id="SSF56104">
    <property type="entry name" value="SAICAR synthase-like"/>
    <property type="match status" value="1"/>
</dbReference>
<evidence type="ECO:0000256" key="2">
    <source>
        <dbReference type="ARBA" id="ARBA00022679"/>
    </source>
</evidence>
<evidence type="ECO:0000313" key="7">
    <source>
        <dbReference type="Proteomes" id="UP000774617"/>
    </source>
</evidence>
<feature type="region of interest" description="Disordered" evidence="5">
    <location>
        <begin position="801"/>
        <end position="834"/>
    </location>
</feature>
<evidence type="ECO:0000256" key="3">
    <source>
        <dbReference type="ARBA" id="ARBA00022777"/>
    </source>
</evidence>
<dbReference type="InterPro" id="IPR038286">
    <property type="entry name" value="IPK_sf"/>
</dbReference>
<feature type="compositionally biased region" description="Polar residues" evidence="5">
    <location>
        <begin position="77"/>
        <end position="110"/>
    </location>
</feature>
<keyword evidence="7" id="KW-1185">Reference proteome</keyword>
<feature type="region of interest" description="Disordered" evidence="5">
    <location>
        <begin position="403"/>
        <end position="526"/>
    </location>
</feature>
<evidence type="ECO:0000256" key="1">
    <source>
        <dbReference type="ARBA" id="ARBA00007374"/>
    </source>
</evidence>
<feature type="compositionally biased region" description="Polar residues" evidence="5">
    <location>
        <begin position="1011"/>
        <end position="1022"/>
    </location>
</feature>
<name>A0ABQ8FX20_9PEZI</name>
<protein>
    <recommendedName>
        <fullName evidence="4">Kinase</fullName>
        <ecNumber evidence="4">2.7.-.-</ecNumber>
    </recommendedName>
</protein>
<feature type="region of interest" description="Disordered" evidence="5">
    <location>
        <begin position="1"/>
        <end position="117"/>
    </location>
</feature>
<feature type="compositionally biased region" description="Polar residues" evidence="5">
    <location>
        <begin position="805"/>
        <end position="834"/>
    </location>
</feature>
<feature type="region of interest" description="Disordered" evidence="5">
    <location>
        <begin position="1324"/>
        <end position="1347"/>
    </location>
</feature>
<feature type="compositionally biased region" description="Basic residues" evidence="5">
    <location>
        <begin position="854"/>
        <end position="871"/>
    </location>
</feature>
<feature type="compositionally biased region" description="Basic and acidic residues" evidence="5">
    <location>
        <begin position="333"/>
        <end position="352"/>
    </location>
</feature>
<dbReference type="InterPro" id="IPR005522">
    <property type="entry name" value="IPK"/>
</dbReference>
<feature type="region of interest" description="Disordered" evidence="5">
    <location>
        <begin position="693"/>
        <end position="753"/>
    </location>
</feature>
<dbReference type="PANTHER" id="PTHR12400">
    <property type="entry name" value="INOSITOL POLYPHOSPHATE KINASE"/>
    <property type="match status" value="1"/>
</dbReference>
<feature type="region of interest" description="Disordered" evidence="5">
    <location>
        <begin position="920"/>
        <end position="939"/>
    </location>
</feature>
<feature type="compositionally biased region" description="Polar residues" evidence="5">
    <location>
        <begin position="723"/>
        <end position="753"/>
    </location>
</feature>
<feature type="compositionally biased region" description="Polar residues" evidence="5">
    <location>
        <begin position="563"/>
        <end position="596"/>
    </location>
</feature>
<feature type="compositionally biased region" description="Polar residues" evidence="5">
    <location>
        <begin position="25"/>
        <end position="52"/>
    </location>
</feature>
<feature type="compositionally biased region" description="Basic residues" evidence="5">
    <location>
        <begin position="956"/>
        <end position="972"/>
    </location>
</feature>
<evidence type="ECO:0000256" key="4">
    <source>
        <dbReference type="RuleBase" id="RU363090"/>
    </source>
</evidence>
<gene>
    <name evidence="6" type="ORF">B0J12DRAFT_684653</name>
</gene>
<proteinExistence type="inferred from homology"/>
<feature type="compositionally biased region" description="Acidic residues" evidence="5">
    <location>
        <begin position="1331"/>
        <end position="1347"/>
    </location>
</feature>
<dbReference type="Proteomes" id="UP000774617">
    <property type="component" value="Unassembled WGS sequence"/>
</dbReference>
<dbReference type="EC" id="2.7.-.-" evidence="4"/>
<dbReference type="Gene3D" id="3.30.470.160">
    <property type="entry name" value="Inositol polyphosphate kinase"/>
    <property type="match status" value="1"/>
</dbReference>